<keyword evidence="1" id="KW-0233">DNA recombination</keyword>
<reference evidence="2 3" key="1">
    <citation type="submission" date="2019-04" db="EMBL/GenBank/DDBJ databases">
        <title>A novel phosphate-accumulating bacterium identified in bioreactor for phosphate removal from wastewater.</title>
        <authorList>
            <person name="Kotlyarov R.Y."/>
            <person name="Beletsky A.V."/>
            <person name="Kallistova A.Y."/>
            <person name="Dorofeev A.G."/>
            <person name="Nikolaev Y.Y."/>
            <person name="Pimenov N.V."/>
            <person name="Ravin N.V."/>
            <person name="Mardanov A.V."/>
        </authorList>
    </citation>
    <scope>NUCLEOTIDE SEQUENCE [LARGE SCALE GENOMIC DNA]</scope>
    <source>
        <strain evidence="2 3">Bin19</strain>
    </source>
</reference>
<proteinExistence type="predicted"/>
<dbReference type="SUPFAM" id="SSF56349">
    <property type="entry name" value="DNA breaking-rejoining enzymes"/>
    <property type="match status" value="1"/>
</dbReference>
<dbReference type="GO" id="GO:0003677">
    <property type="term" value="F:DNA binding"/>
    <property type="evidence" value="ECO:0007669"/>
    <property type="project" value="InterPro"/>
</dbReference>
<dbReference type="GO" id="GO:0006310">
    <property type="term" value="P:DNA recombination"/>
    <property type="evidence" value="ECO:0007669"/>
    <property type="project" value="UniProtKB-KW"/>
</dbReference>
<dbReference type="GO" id="GO:0015074">
    <property type="term" value="P:DNA integration"/>
    <property type="evidence" value="ECO:0007669"/>
    <property type="project" value="InterPro"/>
</dbReference>
<sequence>MERRHHLDEKQLQRAMKKAVTAAGIAKLTTPHTLRHYAEQGIVAIPSPHTCWKVETIFARCSNGWAMRMPRRR</sequence>
<gene>
    <name evidence="2" type="ORF">ACCUM_3855</name>
</gene>
<dbReference type="InterPro" id="IPR011010">
    <property type="entry name" value="DNA_brk_join_enz"/>
</dbReference>
<dbReference type="InterPro" id="IPR013762">
    <property type="entry name" value="Integrase-like_cat_sf"/>
</dbReference>
<accession>A0A5S4F7Z6</accession>
<evidence type="ECO:0000256" key="1">
    <source>
        <dbReference type="ARBA" id="ARBA00023172"/>
    </source>
</evidence>
<keyword evidence="3" id="KW-1185">Reference proteome</keyword>
<protein>
    <submittedName>
        <fullName evidence="2">Integron integrase IntIPac</fullName>
    </submittedName>
</protein>
<evidence type="ECO:0000313" key="2">
    <source>
        <dbReference type="EMBL" id="TMQ76893.1"/>
    </source>
</evidence>
<dbReference type="AlphaFoldDB" id="A0A5S4F7Z6"/>
<dbReference type="Proteomes" id="UP000306324">
    <property type="component" value="Unassembled WGS sequence"/>
</dbReference>
<name>A0A5S4F7Z6_9PROT</name>
<organism evidence="2 3">
    <name type="scientific">Candidatus Accumulibacter phosphatis</name>
    <dbReference type="NCBI Taxonomy" id="327160"/>
    <lineage>
        <taxon>Bacteria</taxon>
        <taxon>Pseudomonadati</taxon>
        <taxon>Pseudomonadota</taxon>
        <taxon>Betaproteobacteria</taxon>
        <taxon>Candidatus Accumulibacter</taxon>
    </lineage>
</organism>
<dbReference type="Gene3D" id="1.10.443.10">
    <property type="entry name" value="Intergrase catalytic core"/>
    <property type="match status" value="1"/>
</dbReference>
<evidence type="ECO:0000313" key="3">
    <source>
        <dbReference type="Proteomes" id="UP000306324"/>
    </source>
</evidence>
<comment type="caution">
    <text evidence="2">The sequence shown here is derived from an EMBL/GenBank/DDBJ whole genome shotgun (WGS) entry which is preliminary data.</text>
</comment>
<dbReference type="EMBL" id="SWAD01000038">
    <property type="protein sequence ID" value="TMQ76893.1"/>
    <property type="molecule type" value="Genomic_DNA"/>
</dbReference>